<keyword evidence="4" id="KW-1185">Reference proteome</keyword>
<dbReference type="Gene3D" id="3.40.190.150">
    <property type="entry name" value="Bordetella uptake gene, domain 1"/>
    <property type="match status" value="1"/>
</dbReference>
<dbReference type="Pfam" id="PF03401">
    <property type="entry name" value="TctC"/>
    <property type="match status" value="1"/>
</dbReference>
<dbReference type="AlphaFoldDB" id="A0A560IFU4"/>
<dbReference type="InterPro" id="IPR005064">
    <property type="entry name" value="BUG"/>
</dbReference>
<comment type="similarity">
    <text evidence="1">Belongs to the UPF0065 (bug) family.</text>
</comment>
<dbReference type="Gene3D" id="3.40.190.10">
    <property type="entry name" value="Periplasmic binding protein-like II"/>
    <property type="match status" value="1"/>
</dbReference>
<dbReference type="InterPro" id="IPR042100">
    <property type="entry name" value="Bug_dom1"/>
</dbReference>
<dbReference type="EMBL" id="VITW01000003">
    <property type="protein sequence ID" value="TWB78756.1"/>
    <property type="molecule type" value="Genomic_DNA"/>
</dbReference>
<name>A0A560IFU4_9BRAD</name>
<dbReference type="Proteomes" id="UP000315914">
    <property type="component" value="Unassembled WGS sequence"/>
</dbReference>
<organism evidence="3 4">
    <name type="scientific">Bradyrhizobium sacchari</name>
    <dbReference type="NCBI Taxonomy" id="1399419"/>
    <lineage>
        <taxon>Bacteria</taxon>
        <taxon>Pseudomonadati</taxon>
        <taxon>Pseudomonadota</taxon>
        <taxon>Alphaproteobacteria</taxon>
        <taxon>Hyphomicrobiales</taxon>
        <taxon>Nitrobacteraceae</taxon>
        <taxon>Bradyrhizobium</taxon>
    </lineage>
</organism>
<keyword evidence="2" id="KW-0732">Signal</keyword>
<dbReference type="PANTHER" id="PTHR42928">
    <property type="entry name" value="TRICARBOXYLATE-BINDING PROTEIN"/>
    <property type="match status" value="1"/>
</dbReference>
<keyword evidence="3" id="KW-0675">Receptor</keyword>
<dbReference type="STRING" id="1399419.A5906_38490"/>
<dbReference type="PROSITE" id="PS51318">
    <property type="entry name" value="TAT"/>
    <property type="match status" value="1"/>
</dbReference>
<comment type="caution">
    <text evidence="3">The sequence shown here is derived from an EMBL/GenBank/DDBJ whole genome shotgun (WGS) entry which is preliminary data.</text>
</comment>
<protein>
    <submittedName>
        <fullName evidence="3">Tripartite-type tricarboxylate transporter receptor subunit TctC</fullName>
    </submittedName>
</protein>
<proteinExistence type="inferred from homology"/>
<dbReference type="SUPFAM" id="SSF53850">
    <property type="entry name" value="Periplasmic binding protein-like II"/>
    <property type="match status" value="1"/>
</dbReference>
<evidence type="ECO:0000256" key="1">
    <source>
        <dbReference type="ARBA" id="ARBA00006987"/>
    </source>
</evidence>
<reference evidence="3 4" key="1">
    <citation type="submission" date="2019-06" db="EMBL/GenBank/DDBJ databases">
        <title>Genomic Encyclopedia of Type Strains, Phase IV (KMG-V): Genome sequencing to study the core and pangenomes of soil and plant-associated prokaryotes.</title>
        <authorList>
            <person name="Whitman W."/>
        </authorList>
    </citation>
    <scope>NUCLEOTIDE SEQUENCE [LARGE SCALE GENOMIC DNA]</scope>
    <source>
        <strain evidence="3 4">BR 10556</strain>
    </source>
</reference>
<evidence type="ECO:0000313" key="4">
    <source>
        <dbReference type="Proteomes" id="UP000315914"/>
    </source>
</evidence>
<dbReference type="PIRSF" id="PIRSF017082">
    <property type="entry name" value="YflP"/>
    <property type="match status" value="1"/>
</dbReference>
<feature type="signal peptide" evidence="2">
    <location>
        <begin position="1"/>
        <end position="24"/>
    </location>
</feature>
<evidence type="ECO:0000313" key="3">
    <source>
        <dbReference type="EMBL" id="TWB78756.1"/>
    </source>
</evidence>
<gene>
    <name evidence="3" type="ORF">FBZ95_103602</name>
</gene>
<dbReference type="InterPro" id="IPR006311">
    <property type="entry name" value="TAT_signal"/>
</dbReference>
<evidence type="ECO:0000256" key="2">
    <source>
        <dbReference type="SAM" id="SignalP"/>
    </source>
</evidence>
<feature type="chain" id="PRO_5022203727" evidence="2">
    <location>
        <begin position="25"/>
        <end position="320"/>
    </location>
</feature>
<dbReference type="CDD" id="cd07012">
    <property type="entry name" value="PBP2_Bug_TTT"/>
    <property type="match status" value="1"/>
</dbReference>
<dbReference type="PANTHER" id="PTHR42928:SF5">
    <property type="entry name" value="BLR1237 PROTEIN"/>
    <property type="match status" value="1"/>
</dbReference>
<sequence length="320" mass="33657">MLTRRSLVKAAAGLATLAATPVLAQTASWPSRLLKIVVPLPPGGVMDGLTRVVADRLAQRLGQSVIVENKPGANGMIAASAVAGADPDGYTILSTMSSIVQNVSLHKSPSYKMSDLLPLAPLGRLPIAFIVPKTLGVTTLREFIGKARSSSKPLSYGTYGLGSSAHIIGEVLMKNTGIKLLQVPYRGEAPALTAILAGEVDSAFVSVGGAVAQAENALTLAIANPVRMKRYPDIPTFDEAGFPVLGLTGFSGFFAPAAVPRPVADRLGRELREIVALPDVNSKLLDLGFEDMSDVADFAGFVDDEVKRWASVIHEFNISI</sequence>
<accession>A0A560IFU4</accession>